<feature type="chain" id="PRO_5038471255" description="Secreted protein" evidence="1">
    <location>
        <begin position="21"/>
        <end position="140"/>
    </location>
</feature>
<dbReference type="AlphaFoldDB" id="A0A941IS32"/>
<protein>
    <recommendedName>
        <fullName evidence="4">Secreted protein</fullName>
    </recommendedName>
</protein>
<feature type="signal peptide" evidence="1">
    <location>
        <begin position="1"/>
        <end position="20"/>
    </location>
</feature>
<evidence type="ECO:0008006" key="4">
    <source>
        <dbReference type="Google" id="ProtNLM"/>
    </source>
</evidence>
<dbReference type="PROSITE" id="PS51257">
    <property type="entry name" value="PROKAR_LIPOPROTEIN"/>
    <property type="match status" value="1"/>
</dbReference>
<organism evidence="2 3">
    <name type="scientific">Actinospica durhamensis</name>
    <dbReference type="NCBI Taxonomy" id="1508375"/>
    <lineage>
        <taxon>Bacteria</taxon>
        <taxon>Bacillati</taxon>
        <taxon>Actinomycetota</taxon>
        <taxon>Actinomycetes</taxon>
        <taxon>Catenulisporales</taxon>
        <taxon>Actinospicaceae</taxon>
        <taxon>Actinospica</taxon>
    </lineage>
</organism>
<dbReference type="RefSeq" id="WP_212532496.1">
    <property type="nucleotide sequence ID" value="NZ_JAGSOG010000252.1"/>
</dbReference>
<proteinExistence type="predicted"/>
<comment type="caution">
    <text evidence="2">The sequence shown here is derived from an EMBL/GenBank/DDBJ whole genome shotgun (WGS) entry which is preliminary data.</text>
</comment>
<evidence type="ECO:0000313" key="2">
    <source>
        <dbReference type="EMBL" id="MBR7838034.1"/>
    </source>
</evidence>
<gene>
    <name evidence="2" type="ORF">KDL01_32475</name>
</gene>
<evidence type="ECO:0000256" key="1">
    <source>
        <dbReference type="SAM" id="SignalP"/>
    </source>
</evidence>
<sequence>MTRRPVFALTALAAASLALAGCSSSPGTSNAGSQTIVVTDTATGAAAKPSPSAAASCSLPDNQDLIVRDDDPQASIIASEIGEVDLGNCVTELSEFQQTAGQGAGECTTIAWAKDNPGYDANSVPAPPLKDVIESAGPGC</sequence>
<keyword evidence="3" id="KW-1185">Reference proteome</keyword>
<dbReference type="Proteomes" id="UP000675781">
    <property type="component" value="Unassembled WGS sequence"/>
</dbReference>
<dbReference type="EMBL" id="JAGSOG010000252">
    <property type="protein sequence ID" value="MBR7838034.1"/>
    <property type="molecule type" value="Genomic_DNA"/>
</dbReference>
<keyword evidence="1" id="KW-0732">Signal</keyword>
<name>A0A941IS32_9ACTN</name>
<reference evidence="2" key="1">
    <citation type="submission" date="2021-04" db="EMBL/GenBank/DDBJ databases">
        <title>Genome based classification of Actinospica acidithermotolerans sp. nov., an actinobacterium isolated from an Indonesian hot spring.</title>
        <authorList>
            <person name="Kusuma A.B."/>
            <person name="Putra K.E."/>
            <person name="Nafisah S."/>
            <person name="Loh J."/>
            <person name="Nouioui I."/>
            <person name="Goodfellow M."/>
        </authorList>
    </citation>
    <scope>NUCLEOTIDE SEQUENCE</scope>
    <source>
        <strain evidence="2">CSCA 57</strain>
    </source>
</reference>
<accession>A0A941IS32</accession>
<evidence type="ECO:0000313" key="3">
    <source>
        <dbReference type="Proteomes" id="UP000675781"/>
    </source>
</evidence>